<proteinExistence type="predicted"/>
<reference evidence="1 2" key="1">
    <citation type="submission" date="2018-05" db="EMBL/GenBank/DDBJ databases">
        <title>Salinimonas sp. HMF8227 Genome sequencing and assembly.</title>
        <authorList>
            <person name="Kang H."/>
            <person name="Kang J."/>
            <person name="Cha I."/>
            <person name="Kim H."/>
            <person name="Joh K."/>
        </authorList>
    </citation>
    <scope>NUCLEOTIDE SEQUENCE [LARGE SCALE GENOMIC DNA]</scope>
    <source>
        <strain evidence="1 2">HMF8227</strain>
    </source>
</reference>
<dbReference type="OrthoDB" id="9973541at2"/>
<dbReference type="AlphaFoldDB" id="A0A2S2E2Q2"/>
<gene>
    <name evidence="1" type="ORF">HMF8227_01446</name>
</gene>
<evidence type="ECO:0000313" key="1">
    <source>
        <dbReference type="EMBL" id="AWL11921.1"/>
    </source>
</evidence>
<dbReference type="EMBL" id="CP029347">
    <property type="protein sequence ID" value="AWL11921.1"/>
    <property type="molecule type" value="Genomic_DNA"/>
</dbReference>
<dbReference type="KEGG" id="salh:HMF8227_01446"/>
<evidence type="ECO:0000313" key="2">
    <source>
        <dbReference type="Proteomes" id="UP000245728"/>
    </source>
</evidence>
<keyword evidence="2" id="KW-1185">Reference proteome</keyword>
<dbReference type="RefSeq" id="WP_109339536.1">
    <property type="nucleotide sequence ID" value="NZ_CP029347.1"/>
</dbReference>
<sequence>MSEDAQQPTQSESVAKLIEDAKGLIQLSKEAADVPGYRVDLQAKKAQELGPKAMQLSINLIEVVAGLDRRTISLSHQVSQLSQMLETLKDRVKQLEEAAHA</sequence>
<accession>A0A2S2E2Q2</accession>
<protein>
    <submittedName>
        <fullName evidence="1">Uncharacterized protein</fullName>
    </submittedName>
</protein>
<dbReference type="Proteomes" id="UP000245728">
    <property type="component" value="Chromosome"/>
</dbReference>
<organism evidence="1 2">
    <name type="scientific">Saliniradius amylolyticus</name>
    <dbReference type="NCBI Taxonomy" id="2183582"/>
    <lineage>
        <taxon>Bacteria</taxon>
        <taxon>Pseudomonadati</taxon>
        <taxon>Pseudomonadota</taxon>
        <taxon>Gammaproteobacteria</taxon>
        <taxon>Alteromonadales</taxon>
        <taxon>Alteromonadaceae</taxon>
        <taxon>Saliniradius</taxon>
    </lineage>
</organism>
<name>A0A2S2E2Q2_9ALTE</name>